<dbReference type="EMBL" id="CP002116">
    <property type="protein sequence ID" value="ADK79891.1"/>
    <property type="molecule type" value="Genomic_DNA"/>
</dbReference>
<evidence type="ECO:0000313" key="5">
    <source>
        <dbReference type="EMBL" id="ADK79891.1"/>
    </source>
</evidence>
<dbReference type="GO" id="GO:0043565">
    <property type="term" value="F:sequence-specific DNA binding"/>
    <property type="evidence" value="ECO:0007669"/>
    <property type="project" value="InterPro"/>
</dbReference>
<proteinExistence type="predicted"/>
<dbReference type="Pfam" id="PF12833">
    <property type="entry name" value="HTH_18"/>
    <property type="match status" value="1"/>
</dbReference>
<keyword evidence="1" id="KW-0805">Transcription regulation</keyword>
<evidence type="ECO:0000259" key="4">
    <source>
        <dbReference type="PROSITE" id="PS01124"/>
    </source>
</evidence>
<evidence type="ECO:0000256" key="1">
    <source>
        <dbReference type="ARBA" id="ARBA00023015"/>
    </source>
</evidence>
<evidence type="ECO:0000313" key="6">
    <source>
        <dbReference type="Proteomes" id="UP000002318"/>
    </source>
</evidence>
<dbReference type="InterPro" id="IPR009057">
    <property type="entry name" value="Homeodomain-like_sf"/>
</dbReference>
<dbReference type="SMART" id="SM00342">
    <property type="entry name" value="HTH_ARAC"/>
    <property type="match status" value="1"/>
</dbReference>
<dbReference type="PANTHER" id="PTHR40055">
    <property type="entry name" value="TRANSCRIPTIONAL REGULATOR YGIV-RELATED"/>
    <property type="match status" value="1"/>
</dbReference>
<reference evidence="5 6" key="1">
    <citation type="journal article" date="2010" name="Stand. Genomic Sci.">
        <title>Complete genome sequence of Spirochaeta smaragdinae type strain (SEBR 4228).</title>
        <authorList>
            <person name="Mavromatis K."/>
            <person name="Yasawong M."/>
            <person name="Chertkov O."/>
            <person name="Lapidus A."/>
            <person name="Lucas S."/>
            <person name="Nolan M."/>
            <person name="Del Rio T.G."/>
            <person name="Tice H."/>
            <person name="Cheng J.F."/>
            <person name="Pitluck S."/>
            <person name="Liolios K."/>
            <person name="Ivanova N."/>
            <person name="Tapia R."/>
            <person name="Han C."/>
            <person name="Bruce D."/>
            <person name="Goodwin L."/>
            <person name="Pati A."/>
            <person name="Chen A."/>
            <person name="Palaniappan K."/>
            <person name="Land M."/>
            <person name="Hauser L."/>
            <person name="Chang Y.J."/>
            <person name="Jeffries C.D."/>
            <person name="Detter J.C."/>
            <person name="Rohde M."/>
            <person name="Brambilla E."/>
            <person name="Spring S."/>
            <person name="Goker M."/>
            <person name="Sikorski J."/>
            <person name="Woyke T."/>
            <person name="Bristow J."/>
            <person name="Eisen J.A."/>
            <person name="Markowitz V."/>
            <person name="Hugenholtz P."/>
            <person name="Klenk H.P."/>
            <person name="Kyrpides N.C."/>
        </authorList>
    </citation>
    <scope>NUCLEOTIDE SEQUENCE [LARGE SCALE GENOMIC DNA]</scope>
    <source>
        <strain evidence="6">DSM 11293 / JCM 15392 / SEBR 4228</strain>
    </source>
</reference>
<dbReference type="STRING" id="573413.Spirs_0756"/>
<dbReference type="InterPro" id="IPR029442">
    <property type="entry name" value="GyrI-like"/>
</dbReference>
<name>E1RC11_SEDSS</name>
<evidence type="ECO:0000256" key="2">
    <source>
        <dbReference type="ARBA" id="ARBA00023125"/>
    </source>
</evidence>
<dbReference type="Pfam" id="PF06445">
    <property type="entry name" value="GyrI-like"/>
    <property type="match status" value="1"/>
</dbReference>
<dbReference type="HOGENOM" id="CLU_000445_81_1_12"/>
<dbReference type="PROSITE" id="PS01124">
    <property type="entry name" value="HTH_ARAC_FAMILY_2"/>
    <property type="match status" value="1"/>
</dbReference>
<dbReference type="eggNOG" id="COG2207">
    <property type="taxonomic scope" value="Bacteria"/>
</dbReference>
<dbReference type="AlphaFoldDB" id="E1RC11"/>
<dbReference type="SMART" id="SM00871">
    <property type="entry name" value="AraC_E_bind"/>
    <property type="match status" value="1"/>
</dbReference>
<keyword evidence="6" id="KW-1185">Reference proteome</keyword>
<dbReference type="Gene3D" id="3.20.80.10">
    <property type="entry name" value="Regulatory factor, effector binding domain"/>
    <property type="match status" value="1"/>
</dbReference>
<protein>
    <submittedName>
        <fullName evidence="5">Transcriptional regulator, AraC family</fullName>
    </submittedName>
</protein>
<evidence type="ECO:0000256" key="3">
    <source>
        <dbReference type="ARBA" id="ARBA00023163"/>
    </source>
</evidence>
<dbReference type="InterPro" id="IPR018062">
    <property type="entry name" value="HTH_AraC-typ_CS"/>
</dbReference>
<dbReference type="Gene3D" id="1.10.10.60">
    <property type="entry name" value="Homeodomain-like"/>
    <property type="match status" value="2"/>
</dbReference>
<dbReference type="SUPFAM" id="SSF55136">
    <property type="entry name" value="Probable bacterial effector-binding domain"/>
    <property type="match status" value="1"/>
</dbReference>
<dbReference type="InterPro" id="IPR011256">
    <property type="entry name" value="Reg_factor_effector_dom_sf"/>
</dbReference>
<dbReference type="eggNOG" id="COG3449">
    <property type="taxonomic scope" value="Bacteria"/>
</dbReference>
<dbReference type="SUPFAM" id="SSF46689">
    <property type="entry name" value="Homeodomain-like"/>
    <property type="match status" value="2"/>
</dbReference>
<dbReference type="PANTHER" id="PTHR40055:SF1">
    <property type="entry name" value="TRANSCRIPTIONAL REGULATOR YGIV-RELATED"/>
    <property type="match status" value="1"/>
</dbReference>
<gene>
    <name evidence="5" type="ordered locus">Spirs_0756</name>
</gene>
<dbReference type="KEGG" id="ssm:Spirs_0756"/>
<dbReference type="PROSITE" id="PS00041">
    <property type="entry name" value="HTH_ARAC_FAMILY_1"/>
    <property type="match status" value="1"/>
</dbReference>
<dbReference type="InterPro" id="IPR010499">
    <property type="entry name" value="AraC_E-bd"/>
</dbReference>
<sequence length="296" mass="33735">MADPFIIHQAVDFIYTHLDEQLSVGRVADACCFSPYYFNRMFRQVTGESLYACIKRLRLERGAFRLLKEPSATVTDIALEAGFSPSNFATAFRDHFGLSPMRYRNERPFRASVPYAEQLHEIRKRQESPDDALLSFLDSRISLRVLPSTRIVTRKFIGPYSRLGEVWCRFCESMGSYLRRLSSPSFIGISFDDPLITDSRSCVYNPAFELPDAYGPGTLAMPGGLHACYRYRGGHEQLLIAFNDLVGVWMPYHGYVVGQGFVFERYYSAGTDEAGYFDVDLCVPVRPAHKFRSNKT</sequence>
<dbReference type="GO" id="GO:0003700">
    <property type="term" value="F:DNA-binding transcription factor activity"/>
    <property type="evidence" value="ECO:0007669"/>
    <property type="project" value="InterPro"/>
</dbReference>
<keyword evidence="3" id="KW-0804">Transcription</keyword>
<dbReference type="InterPro" id="IPR018060">
    <property type="entry name" value="HTH_AraC"/>
</dbReference>
<dbReference type="InterPro" id="IPR050908">
    <property type="entry name" value="SmbC-like"/>
</dbReference>
<dbReference type="RefSeq" id="WP_013253355.1">
    <property type="nucleotide sequence ID" value="NC_014364.1"/>
</dbReference>
<organism evidence="5 6">
    <name type="scientific">Sediminispirochaeta smaragdinae (strain DSM 11293 / JCM 15392 / SEBR 4228)</name>
    <name type="common">Spirochaeta smaragdinae</name>
    <dbReference type="NCBI Taxonomy" id="573413"/>
    <lineage>
        <taxon>Bacteria</taxon>
        <taxon>Pseudomonadati</taxon>
        <taxon>Spirochaetota</taxon>
        <taxon>Spirochaetia</taxon>
        <taxon>Spirochaetales</taxon>
        <taxon>Spirochaetaceae</taxon>
        <taxon>Sediminispirochaeta</taxon>
    </lineage>
</organism>
<keyword evidence="2" id="KW-0238">DNA-binding</keyword>
<accession>E1RC11</accession>
<feature type="domain" description="HTH araC/xylS-type" evidence="4">
    <location>
        <begin position="8"/>
        <end position="106"/>
    </location>
</feature>
<dbReference type="Proteomes" id="UP000002318">
    <property type="component" value="Chromosome"/>
</dbReference>
<dbReference type="OrthoDB" id="9794370at2"/>